<dbReference type="AlphaFoldDB" id="D1AYU8"/>
<dbReference type="KEGG" id="smf:Smon_1009"/>
<accession>D1AYU8</accession>
<dbReference type="EMBL" id="CP001779">
    <property type="protein sequence ID" value="ACZ01474.1"/>
    <property type="molecule type" value="Genomic_DNA"/>
</dbReference>
<keyword evidence="2" id="KW-1185">Reference proteome</keyword>
<evidence type="ECO:0000313" key="1">
    <source>
        <dbReference type="EMBL" id="ACZ01474.1"/>
    </source>
</evidence>
<dbReference type="STRING" id="519441.Smon_1009"/>
<proteinExistence type="predicted"/>
<name>D1AYU8_STRM9</name>
<protein>
    <recommendedName>
        <fullName evidence="3">Outer membrane protein beta-barrel domain-containing protein</fullName>
    </recommendedName>
</protein>
<evidence type="ECO:0000313" key="2">
    <source>
        <dbReference type="Proteomes" id="UP000002072"/>
    </source>
</evidence>
<reference evidence="1 2" key="1">
    <citation type="journal article" date="2009" name="Stand. Genomic Sci.">
        <title>Complete genome sequence of Streptobacillus moniliformis type strain (9901T).</title>
        <authorList>
            <person name="Nolan M."/>
            <person name="Gronow S."/>
            <person name="Lapidus A."/>
            <person name="Ivanova N."/>
            <person name="Copeland A."/>
            <person name="Lucas S."/>
            <person name="Del Rio T.G."/>
            <person name="Chen F."/>
            <person name="Tice H."/>
            <person name="Pitluck S."/>
            <person name="Cheng J.F."/>
            <person name="Sims D."/>
            <person name="Meincke L."/>
            <person name="Bruce D."/>
            <person name="Goodwin L."/>
            <person name="Brettin T."/>
            <person name="Han C."/>
            <person name="Detter J.C."/>
            <person name="Ovchinikova G."/>
            <person name="Pati A."/>
            <person name="Mavromatis K."/>
            <person name="Mikhailova N."/>
            <person name="Chen A."/>
            <person name="Palaniappan K."/>
            <person name="Land M."/>
            <person name="Hauser L."/>
            <person name="Chang Y.J."/>
            <person name="Jeffries C.D."/>
            <person name="Rohde M."/>
            <person name="Sproer C."/>
            <person name="Goker M."/>
            <person name="Bristow J."/>
            <person name="Eisen J.A."/>
            <person name="Markowitz V."/>
            <person name="Hugenholtz P."/>
            <person name="Kyrpides N.C."/>
            <person name="Klenk H.P."/>
            <person name="Chain P."/>
        </authorList>
    </citation>
    <scope>NUCLEOTIDE SEQUENCE [LARGE SCALE GENOMIC DNA]</scope>
    <source>
        <strain evidence="2">ATCC 14647 / DSM 12112 / NCTC 10651 / 9901</strain>
    </source>
</reference>
<dbReference type="GeneID" id="29673986"/>
<organism evidence="1 2">
    <name type="scientific">Streptobacillus moniliformis (strain ATCC 14647 / DSM 12112 / NCTC 10651 / 9901)</name>
    <dbReference type="NCBI Taxonomy" id="519441"/>
    <lineage>
        <taxon>Bacteria</taxon>
        <taxon>Fusobacteriati</taxon>
        <taxon>Fusobacteriota</taxon>
        <taxon>Fusobacteriia</taxon>
        <taxon>Fusobacteriales</taxon>
        <taxon>Leptotrichiaceae</taxon>
        <taxon>Streptobacillus</taxon>
    </lineage>
</organism>
<evidence type="ECO:0008006" key="3">
    <source>
        <dbReference type="Google" id="ProtNLM"/>
    </source>
</evidence>
<sequence length="175" mass="19710">MRKSLLICLIMMSMITFTRPRYRIDSTLVYGLEFNINNNDQIDNFILLTLGFMPEYRYDYSRKLDFTFGPKISLMGGVAIKNNGAIYYLGRGSLNFTLRGETNYEIKRGLKVYGGAEIGVGVFFEHVNNINKSLDGNHVAIAKGIVGLKIDKCNIGLVSGYENKFVIGIETGYTF</sequence>
<dbReference type="Proteomes" id="UP000002072">
    <property type="component" value="Chromosome"/>
</dbReference>
<dbReference type="HOGENOM" id="CLU_094978_1_0_0"/>
<gene>
    <name evidence="1" type="ordered locus">Smon_1009</name>
</gene>
<dbReference type="RefSeq" id="WP_012859023.1">
    <property type="nucleotide sequence ID" value="NC_013515.1"/>
</dbReference>
<dbReference type="OrthoDB" id="95536at2"/>